<evidence type="ECO:0000313" key="3">
    <source>
        <dbReference type="Proteomes" id="UP000652176"/>
    </source>
</evidence>
<name>A0ABR9CZT2_9GAMM</name>
<keyword evidence="2" id="KW-0503">Monooxygenase</keyword>
<proteinExistence type="predicted"/>
<dbReference type="EMBL" id="JACXSS010000001">
    <property type="protein sequence ID" value="MBD9356215.1"/>
    <property type="molecule type" value="Genomic_DNA"/>
</dbReference>
<dbReference type="Gene3D" id="3.30.70.100">
    <property type="match status" value="1"/>
</dbReference>
<feature type="domain" description="ABM" evidence="1">
    <location>
        <begin position="2"/>
        <end position="92"/>
    </location>
</feature>
<comment type="caution">
    <text evidence="2">The sequence shown here is derived from an EMBL/GenBank/DDBJ whole genome shotgun (WGS) entry which is preliminary data.</text>
</comment>
<keyword evidence="3" id="KW-1185">Reference proteome</keyword>
<gene>
    <name evidence="2" type="ORF">IE877_09985</name>
</gene>
<sequence>MILEIAILNVIAGRELEFEASFRQASGIIASMKGYVSHQLQRCIEHPNRYVLLVNWDSLEDHTEGFRGSVQYDEWRALLHHFYEPFPMVEHYSLVM</sequence>
<dbReference type="GO" id="GO:0004497">
    <property type="term" value="F:monooxygenase activity"/>
    <property type="evidence" value="ECO:0007669"/>
    <property type="project" value="UniProtKB-KW"/>
</dbReference>
<protein>
    <submittedName>
        <fullName evidence="2">Antibiotic biosynthesis monooxygenase</fullName>
    </submittedName>
</protein>
<dbReference type="InterPro" id="IPR007138">
    <property type="entry name" value="ABM_dom"/>
</dbReference>
<dbReference type="Pfam" id="PF03992">
    <property type="entry name" value="ABM"/>
    <property type="match status" value="1"/>
</dbReference>
<reference evidence="2 3" key="1">
    <citation type="submission" date="2020-09" db="EMBL/GenBank/DDBJ databases">
        <title>Methylomonas albis sp. nov. and Methylomonas fluvii sp. nov.: Two cold-adapted methanotrophs from the River Elbe and an amended description of Methylovulum psychrotolerans strain Eb1.</title>
        <authorList>
            <person name="Bussmann I.K."/>
            <person name="Klings K.-W."/>
            <person name="Warnstedt J."/>
            <person name="Hoppert M."/>
            <person name="Saborowski A."/>
            <person name="Horn F."/>
            <person name="Liebner S."/>
        </authorList>
    </citation>
    <scope>NUCLEOTIDE SEQUENCE [LARGE SCALE GENOMIC DNA]</scope>
    <source>
        <strain evidence="2 3">EbA</strain>
    </source>
</reference>
<dbReference type="RefSeq" id="WP_192374589.1">
    <property type="nucleotide sequence ID" value="NZ_CAJHIV010000001.1"/>
</dbReference>
<accession>A0ABR9CZT2</accession>
<dbReference type="InterPro" id="IPR011008">
    <property type="entry name" value="Dimeric_a/b-barrel"/>
</dbReference>
<dbReference type="PROSITE" id="PS51725">
    <property type="entry name" value="ABM"/>
    <property type="match status" value="1"/>
</dbReference>
<evidence type="ECO:0000259" key="1">
    <source>
        <dbReference type="PROSITE" id="PS51725"/>
    </source>
</evidence>
<dbReference type="SUPFAM" id="SSF54909">
    <property type="entry name" value="Dimeric alpha+beta barrel"/>
    <property type="match status" value="1"/>
</dbReference>
<dbReference type="Proteomes" id="UP000652176">
    <property type="component" value="Unassembled WGS sequence"/>
</dbReference>
<keyword evidence="2" id="KW-0560">Oxidoreductase</keyword>
<organism evidence="2 3">
    <name type="scientific">Methylomonas albis</name>
    <dbReference type="NCBI Taxonomy" id="1854563"/>
    <lineage>
        <taxon>Bacteria</taxon>
        <taxon>Pseudomonadati</taxon>
        <taxon>Pseudomonadota</taxon>
        <taxon>Gammaproteobacteria</taxon>
        <taxon>Methylococcales</taxon>
        <taxon>Methylococcaceae</taxon>
        <taxon>Methylomonas</taxon>
    </lineage>
</organism>
<evidence type="ECO:0000313" key="2">
    <source>
        <dbReference type="EMBL" id="MBD9356215.1"/>
    </source>
</evidence>